<gene>
    <name evidence="1" type="ORF">CP49_25575</name>
</gene>
<dbReference type="RefSeq" id="WP_057849747.1">
    <property type="nucleotide sequence ID" value="NZ_LLXX01000046.1"/>
</dbReference>
<evidence type="ECO:0000313" key="2">
    <source>
        <dbReference type="Proteomes" id="UP000051913"/>
    </source>
</evidence>
<dbReference type="AlphaFoldDB" id="A0A0R3LLZ2"/>
<dbReference type="EMBL" id="LLXX01000046">
    <property type="protein sequence ID" value="KRR10919.1"/>
    <property type="molecule type" value="Genomic_DNA"/>
</dbReference>
<proteinExistence type="predicted"/>
<protein>
    <submittedName>
        <fullName evidence="1">Uncharacterized protein</fullName>
    </submittedName>
</protein>
<keyword evidence="2" id="KW-1185">Reference proteome</keyword>
<sequence length="65" mass="7244">MVAAARELPTSGYALEVDGRLKAEFMTKVGAKTGAEDLKKRFPMLQVRIYDAQTMTREEVSLPRA</sequence>
<name>A0A0R3LLZ2_9BRAD</name>
<comment type="caution">
    <text evidence="1">The sequence shown here is derived from an EMBL/GenBank/DDBJ whole genome shotgun (WGS) entry which is preliminary data.</text>
</comment>
<organism evidence="1 2">
    <name type="scientific">Bradyrhizobium valentinum</name>
    <dbReference type="NCBI Taxonomy" id="1518501"/>
    <lineage>
        <taxon>Bacteria</taxon>
        <taxon>Pseudomonadati</taxon>
        <taxon>Pseudomonadota</taxon>
        <taxon>Alphaproteobacteria</taxon>
        <taxon>Hyphomicrobiales</taxon>
        <taxon>Nitrobacteraceae</taxon>
        <taxon>Bradyrhizobium</taxon>
    </lineage>
</organism>
<evidence type="ECO:0000313" key="1">
    <source>
        <dbReference type="EMBL" id="KRR10919.1"/>
    </source>
</evidence>
<reference evidence="1 2" key="1">
    <citation type="submission" date="2014-03" db="EMBL/GenBank/DDBJ databases">
        <title>Bradyrhizobium valentinum sp. nov., isolated from effective nodules of Lupinus mariae-josephae, a lupine endemic of basic-lime soils in Eastern Spain.</title>
        <authorList>
            <person name="Duran D."/>
            <person name="Rey L."/>
            <person name="Navarro A."/>
            <person name="Busquets A."/>
            <person name="Imperial J."/>
            <person name="Ruiz-Argueso T."/>
        </authorList>
    </citation>
    <scope>NUCLEOTIDE SEQUENCE [LARGE SCALE GENOMIC DNA]</scope>
    <source>
        <strain evidence="1 2">LmjM3</strain>
    </source>
</reference>
<dbReference type="Proteomes" id="UP000051913">
    <property type="component" value="Unassembled WGS sequence"/>
</dbReference>
<accession>A0A0R3LLZ2</accession>
<dbReference type="OrthoDB" id="8265523at2"/>